<sequence length="170" mass="19329">MEQPESEVSSLFSRLELPPSWRQHVEALARKSSTTKDGDREQRRLEEKIRRVRQGLLDGVLDNETAKREVLAAEVALATLREQDDAHIQEAEALTDIHQLWSHMTMEERRDLVRLVLAKVEVDLGTGGVEGLTPKPAFALLFRVLAEEEDRLISICDWRPRGDSNPRSPA</sequence>
<comment type="caution">
    <text evidence="1">The sequence shown here is derived from an EMBL/GenBank/DDBJ whole genome shotgun (WGS) entry which is preliminary data.</text>
</comment>
<proteinExistence type="predicted"/>
<protein>
    <submittedName>
        <fullName evidence="1">Uncharacterized protein</fullName>
    </submittedName>
</protein>
<dbReference type="EMBL" id="BARS01029834">
    <property type="protein sequence ID" value="GAG09085.1"/>
    <property type="molecule type" value="Genomic_DNA"/>
</dbReference>
<organism evidence="1">
    <name type="scientific">marine sediment metagenome</name>
    <dbReference type="NCBI Taxonomy" id="412755"/>
    <lineage>
        <taxon>unclassified sequences</taxon>
        <taxon>metagenomes</taxon>
        <taxon>ecological metagenomes</taxon>
    </lineage>
</organism>
<name>X0UTN4_9ZZZZ</name>
<gene>
    <name evidence="1" type="ORF">S01H1_46580</name>
</gene>
<dbReference type="AlphaFoldDB" id="X0UTN4"/>
<accession>X0UTN4</accession>
<reference evidence="1" key="1">
    <citation type="journal article" date="2014" name="Front. Microbiol.">
        <title>High frequency of phylogenetically diverse reductive dehalogenase-homologous genes in deep subseafloor sedimentary metagenomes.</title>
        <authorList>
            <person name="Kawai M."/>
            <person name="Futagami T."/>
            <person name="Toyoda A."/>
            <person name="Takaki Y."/>
            <person name="Nishi S."/>
            <person name="Hori S."/>
            <person name="Arai W."/>
            <person name="Tsubouchi T."/>
            <person name="Morono Y."/>
            <person name="Uchiyama I."/>
            <person name="Ito T."/>
            <person name="Fujiyama A."/>
            <person name="Inagaki F."/>
            <person name="Takami H."/>
        </authorList>
    </citation>
    <scope>NUCLEOTIDE SEQUENCE</scope>
    <source>
        <strain evidence="1">Expedition CK06-06</strain>
    </source>
</reference>
<evidence type="ECO:0000313" key="1">
    <source>
        <dbReference type="EMBL" id="GAG09085.1"/>
    </source>
</evidence>